<dbReference type="PIRSF" id="PIRSF006483">
    <property type="entry name" value="Membrane_protein_YitT"/>
    <property type="match status" value="1"/>
</dbReference>
<evidence type="ECO:0000256" key="4">
    <source>
        <dbReference type="ARBA" id="ARBA00022989"/>
    </source>
</evidence>
<keyword evidence="5 6" id="KW-0472">Membrane</keyword>
<evidence type="ECO:0000313" key="8">
    <source>
        <dbReference type="EMBL" id="SFQ53833.1"/>
    </source>
</evidence>
<dbReference type="CDD" id="cd16380">
    <property type="entry name" value="YitT_C"/>
    <property type="match status" value="1"/>
</dbReference>
<keyword evidence="4 6" id="KW-1133">Transmembrane helix</keyword>
<evidence type="ECO:0000256" key="5">
    <source>
        <dbReference type="ARBA" id="ARBA00023136"/>
    </source>
</evidence>
<sequence length="291" mass="31423">METNINRRQYKEPHPIIKNSKDYVYVIIGAAIIAIAFNVFLLPNQVASGGVSGISTILKGVFGWAPGLVQYAFNIPLFIAGLIFLGAKFGIKSFVGTLVLPAVVLLTAAWEPWTMNPLLGALFGGISVGLGLGIVFRGGASTGGTDLAAQIITKYTGFSLGTSVLLIDGLIVLSAAFVFDIERALYALIALFVTTKTIDLVQLGFSQSKMIYIITNKQDEIRDAIYTEIDRGVTKLPAYGGYTNVERPILMVVAYQTEFTKLKHIIKTIDPAAFVIVSDAYEVLGEGFKRS</sequence>
<dbReference type="InterPro" id="IPR015867">
    <property type="entry name" value="N-reg_PII/ATP_PRibTrfase_C"/>
</dbReference>
<dbReference type="InterPro" id="IPR051461">
    <property type="entry name" value="UPF0750_membrane"/>
</dbReference>
<comment type="subcellular location">
    <subcellularLocation>
        <location evidence="1">Cell membrane</location>
        <topology evidence="1">Multi-pass membrane protein</topology>
    </subcellularLocation>
</comment>
<dbReference type="OrthoDB" id="1758221at2"/>
<evidence type="ECO:0000256" key="6">
    <source>
        <dbReference type="SAM" id="Phobius"/>
    </source>
</evidence>
<evidence type="ECO:0000256" key="3">
    <source>
        <dbReference type="ARBA" id="ARBA00022692"/>
    </source>
</evidence>
<dbReference type="GO" id="GO:0005886">
    <property type="term" value="C:plasma membrane"/>
    <property type="evidence" value="ECO:0007669"/>
    <property type="project" value="UniProtKB-SubCell"/>
</dbReference>
<dbReference type="Gene3D" id="3.30.70.120">
    <property type="match status" value="1"/>
</dbReference>
<dbReference type="AlphaFoldDB" id="A0A1I5ZBM9"/>
<dbReference type="EMBL" id="FOXU01000004">
    <property type="protein sequence ID" value="SFQ53833.1"/>
    <property type="molecule type" value="Genomic_DNA"/>
</dbReference>
<dbReference type="RefSeq" id="WP_093537314.1">
    <property type="nucleotide sequence ID" value="NZ_CP183885.1"/>
</dbReference>
<feature type="transmembrane region" description="Helical" evidence="6">
    <location>
        <begin position="119"/>
        <end position="136"/>
    </location>
</feature>
<dbReference type="Pfam" id="PF10035">
    <property type="entry name" value="DUF2179"/>
    <property type="match status" value="1"/>
</dbReference>
<dbReference type="PANTHER" id="PTHR33545:SF9">
    <property type="entry name" value="UPF0750 MEMBRANE PROTEIN YITE"/>
    <property type="match status" value="1"/>
</dbReference>
<keyword evidence="9" id="KW-1185">Reference proteome</keyword>
<dbReference type="STRING" id="126156.SAMN05421670_2600"/>
<evidence type="ECO:0000313" key="9">
    <source>
        <dbReference type="Proteomes" id="UP000198734"/>
    </source>
</evidence>
<dbReference type="PANTHER" id="PTHR33545">
    <property type="entry name" value="UPF0750 MEMBRANE PROTEIN YITT-RELATED"/>
    <property type="match status" value="1"/>
</dbReference>
<dbReference type="InterPro" id="IPR019264">
    <property type="entry name" value="DUF2179"/>
</dbReference>
<feature type="transmembrane region" description="Helical" evidence="6">
    <location>
        <begin position="185"/>
        <end position="205"/>
    </location>
</feature>
<organism evidence="8 9">
    <name type="scientific">Psychrobacillus psychrotolerans</name>
    <dbReference type="NCBI Taxonomy" id="126156"/>
    <lineage>
        <taxon>Bacteria</taxon>
        <taxon>Bacillati</taxon>
        <taxon>Bacillota</taxon>
        <taxon>Bacilli</taxon>
        <taxon>Bacillales</taxon>
        <taxon>Bacillaceae</taxon>
        <taxon>Psychrobacillus</taxon>
    </lineage>
</organism>
<evidence type="ECO:0000256" key="1">
    <source>
        <dbReference type="ARBA" id="ARBA00004651"/>
    </source>
</evidence>
<name>A0A1I5ZBM9_9BACI</name>
<feature type="transmembrane region" description="Helical" evidence="6">
    <location>
        <begin position="68"/>
        <end position="87"/>
    </location>
</feature>
<dbReference type="Proteomes" id="UP000198734">
    <property type="component" value="Unassembled WGS sequence"/>
</dbReference>
<keyword evidence="2" id="KW-1003">Cell membrane</keyword>
<dbReference type="InterPro" id="IPR003740">
    <property type="entry name" value="YitT"/>
</dbReference>
<gene>
    <name evidence="8" type="ORF">SAMN05421670_2600</name>
</gene>
<dbReference type="Pfam" id="PF02588">
    <property type="entry name" value="YitT_membrane"/>
    <property type="match status" value="1"/>
</dbReference>
<evidence type="ECO:0000259" key="7">
    <source>
        <dbReference type="Pfam" id="PF10035"/>
    </source>
</evidence>
<reference evidence="9" key="1">
    <citation type="submission" date="2016-10" db="EMBL/GenBank/DDBJ databases">
        <authorList>
            <person name="Varghese N."/>
            <person name="Submissions S."/>
        </authorList>
    </citation>
    <scope>NUCLEOTIDE SEQUENCE [LARGE SCALE GENOMIC DNA]</scope>
    <source>
        <strain evidence="9">DSM 11706</strain>
    </source>
</reference>
<feature type="transmembrane region" description="Helical" evidence="6">
    <location>
        <begin position="23"/>
        <end position="42"/>
    </location>
</feature>
<keyword evidence="3 6" id="KW-0812">Transmembrane</keyword>
<feature type="domain" description="DUF2179" evidence="7">
    <location>
        <begin position="231"/>
        <end position="285"/>
    </location>
</feature>
<feature type="transmembrane region" description="Helical" evidence="6">
    <location>
        <begin position="94"/>
        <end position="113"/>
    </location>
</feature>
<proteinExistence type="predicted"/>
<feature type="transmembrane region" description="Helical" evidence="6">
    <location>
        <begin position="157"/>
        <end position="179"/>
    </location>
</feature>
<evidence type="ECO:0000256" key="2">
    <source>
        <dbReference type="ARBA" id="ARBA00022475"/>
    </source>
</evidence>
<accession>A0A1I5ZBM9</accession>
<protein>
    <submittedName>
        <fullName evidence="8">Uncharacterized membrane-anchored protein YitT, contains DUF161 and DUF2179 domains</fullName>
    </submittedName>
</protein>